<dbReference type="InterPro" id="IPR035965">
    <property type="entry name" value="PAS-like_dom_sf"/>
</dbReference>
<dbReference type="SUPFAM" id="SSF55781">
    <property type="entry name" value="GAF domain-like"/>
    <property type="match status" value="2"/>
</dbReference>
<proteinExistence type="predicted"/>
<dbReference type="Pfam" id="PF00990">
    <property type="entry name" value="GGDEF"/>
    <property type="match status" value="1"/>
</dbReference>
<dbReference type="AlphaFoldDB" id="D6CKM2"/>
<dbReference type="NCBIfam" id="TIGR00229">
    <property type="entry name" value="sensory_box"/>
    <property type="match status" value="1"/>
</dbReference>
<dbReference type="InterPro" id="IPR029016">
    <property type="entry name" value="GAF-like_dom_sf"/>
</dbReference>
<dbReference type="Pfam" id="PF13188">
    <property type="entry name" value="PAS_8"/>
    <property type="match status" value="1"/>
</dbReference>
<gene>
    <name evidence="6" type="ordered locus">THI_0777</name>
</gene>
<name>D6CKM2_THIA3</name>
<dbReference type="SUPFAM" id="SSF55073">
    <property type="entry name" value="Nucleotide cyclase"/>
    <property type="match status" value="1"/>
</dbReference>
<dbReference type="InterPro" id="IPR035919">
    <property type="entry name" value="EAL_sf"/>
</dbReference>
<dbReference type="KEGG" id="thi:THI_0777"/>
<dbReference type="HOGENOM" id="CLU_004308_0_0_4"/>
<dbReference type="CDD" id="cd14759">
    <property type="entry name" value="GS_GGDEF_2"/>
    <property type="match status" value="1"/>
</dbReference>
<feature type="domain" description="PAC" evidence="3">
    <location>
        <begin position="300"/>
        <end position="350"/>
    </location>
</feature>
<dbReference type="SMART" id="SM00065">
    <property type="entry name" value="GAF"/>
    <property type="match status" value="1"/>
</dbReference>
<dbReference type="Gene3D" id="3.30.450.40">
    <property type="match status" value="2"/>
</dbReference>
<evidence type="ECO:0000313" key="6">
    <source>
        <dbReference type="EMBL" id="CAZ87490.1"/>
    </source>
</evidence>
<dbReference type="InterPro" id="IPR000160">
    <property type="entry name" value="GGDEF_dom"/>
</dbReference>
<dbReference type="InterPro" id="IPR029787">
    <property type="entry name" value="Nucleotide_cyclase"/>
</dbReference>
<dbReference type="SUPFAM" id="SSF55785">
    <property type="entry name" value="PYP-like sensor domain (PAS domain)"/>
    <property type="match status" value="1"/>
</dbReference>
<dbReference type="eggNOG" id="COG2200">
    <property type="taxonomic scope" value="Bacteria"/>
</dbReference>
<evidence type="ECO:0000259" key="5">
    <source>
        <dbReference type="PROSITE" id="PS50887"/>
    </source>
</evidence>
<dbReference type="PROSITE" id="PS50883">
    <property type="entry name" value="EAL"/>
    <property type="match status" value="1"/>
</dbReference>
<dbReference type="SMART" id="SM00086">
    <property type="entry name" value="PAC"/>
    <property type="match status" value="1"/>
</dbReference>
<dbReference type="InterPro" id="IPR001633">
    <property type="entry name" value="EAL_dom"/>
</dbReference>
<dbReference type="SMART" id="SM00267">
    <property type="entry name" value="GGDEF"/>
    <property type="match status" value="1"/>
</dbReference>
<dbReference type="eggNOG" id="COG2203">
    <property type="taxonomic scope" value="Bacteria"/>
</dbReference>
<feature type="domain" description="EAL" evidence="4">
    <location>
        <begin position="866"/>
        <end position="1119"/>
    </location>
</feature>
<dbReference type="InterPro" id="IPR012292">
    <property type="entry name" value="Globin/Proto"/>
</dbReference>
<dbReference type="CDD" id="cd01949">
    <property type="entry name" value="GGDEF"/>
    <property type="match status" value="1"/>
</dbReference>
<dbReference type="PANTHER" id="PTHR44757">
    <property type="entry name" value="DIGUANYLATE CYCLASE DGCP"/>
    <property type="match status" value="1"/>
</dbReference>
<dbReference type="Gene3D" id="3.20.20.450">
    <property type="entry name" value="EAL domain"/>
    <property type="match status" value="1"/>
</dbReference>
<dbReference type="InterPro" id="IPR052155">
    <property type="entry name" value="Biofilm_reg_signaling"/>
</dbReference>
<feature type="domain" description="GGDEF" evidence="5">
    <location>
        <begin position="382"/>
        <end position="519"/>
    </location>
</feature>
<dbReference type="GO" id="GO:0019825">
    <property type="term" value="F:oxygen binding"/>
    <property type="evidence" value="ECO:0007669"/>
    <property type="project" value="InterPro"/>
</dbReference>
<reference evidence="7" key="2">
    <citation type="journal article" date="2010" name="PLoS Genet.">
        <title>Structure, function, and evolution of the Thiomonas spp. genome.</title>
        <authorList>
            <person name="Arsene-Ploetze F."/>
            <person name="Koechler S."/>
            <person name="Marchal M."/>
            <person name="Coppee J.Y."/>
            <person name="Chandler M."/>
            <person name="Bonnefoy V."/>
            <person name="Brochier-Armanet C."/>
            <person name="Barakat M."/>
            <person name="Barbe V."/>
            <person name="Battaglia-Brunet F."/>
            <person name="Bruneel O."/>
            <person name="Bryan C.G."/>
            <person name="Cleiss-Arnold J."/>
            <person name="Cruveiller S."/>
            <person name="Erhardt M."/>
            <person name="Heinrich-Salmeron A."/>
            <person name="Hommais F."/>
            <person name="Joulian C."/>
            <person name="Krin E."/>
            <person name="Lieutaud A."/>
            <person name="Lievremont D."/>
            <person name="Michel C."/>
            <person name="Muller D."/>
            <person name="Ortet P."/>
            <person name="Proux C."/>
            <person name="Siguier P."/>
            <person name="Roche D."/>
            <person name="Rouy Z."/>
            <person name="Salvignol G."/>
            <person name="Slyemi D."/>
            <person name="Talla E."/>
            <person name="Weiss S."/>
            <person name="Weissenbach J."/>
            <person name="Medigue C."/>
            <person name="Bertin P.N."/>
        </authorList>
    </citation>
    <scope>NUCLEOTIDE SEQUENCE [LARGE SCALE GENOMIC DNA]</scope>
    <source>
        <strain evidence="7">DSM 22701 / CIP 110005 / 3As</strain>
    </source>
</reference>
<dbReference type="InterPro" id="IPR003018">
    <property type="entry name" value="GAF"/>
</dbReference>
<dbReference type="SUPFAM" id="SSF46458">
    <property type="entry name" value="Globin-like"/>
    <property type="match status" value="1"/>
</dbReference>
<dbReference type="PROSITE" id="PS50887">
    <property type="entry name" value="GGDEF"/>
    <property type="match status" value="1"/>
</dbReference>
<dbReference type="InterPro" id="IPR044398">
    <property type="entry name" value="Globin-sensor_dom"/>
</dbReference>
<dbReference type="NCBIfam" id="TIGR00254">
    <property type="entry name" value="GGDEF"/>
    <property type="match status" value="1"/>
</dbReference>
<dbReference type="eggNOG" id="COG2199">
    <property type="taxonomic scope" value="Bacteria"/>
</dbReference>
<protein>
    <recommendedName>
        <fullName evidence="1">Diguanylate cyclase DosC</fullName>
    </recommendedName>
    <alternativeName>
        <fullName evidence="2">Direct oxygen-sensing cyclase</fullName>
    </alternativeName>
</protein>
<accession>D6CKM2</accession>
<evidence type="ECO:0000259" key="3">
    <source>
        <dbReference type="PROSITE" id="PS50113"/>
    </source>
</evidence>
<dbReference type="InterPro" id="IPR009050">
    <property type="entry name" value="Globin-like_sf"/>
</dbReference>
<dbReference type="Pfam" id="PF11563">
    <property type="entry name" value="Protoglobin"/>
    <property type="match status" value="1"/>
</dbReference>
<dbReference type="EMBL" id="FP475956">
    <property type="protein sequence ID" value="CAZ87490.1"/>
    <property type="molecule type" value="Genomic_DNA"/>
</dbReference>
<dbReference type="SMART" id="SM00052">
    <property type="entry name" value="EAL"/>
    <property type="match status" value="1"/>
</dbReference>
<dbReference type="Proteomes" id="UP000002372">
    <property type="component" value="Chromosome"/>
</dbReference>
<dbReference type="InterPro" id="IPR000014">
    <property type="entry name" value="PAS"/>
</dbReference>
<evidence type="ECO:0000256" key="2">
    <source>
        <dbReference type="ARBA" id="ARBA00029839"/>
    </source>
</evidence>
<dbReference type="CDD" id="cd00130">
    <property type="entry name" value="PAS"/>
    <property type="match status" value="1"/>
</dbReference>
<dbReference type="PROSITE" id="PS50113">
    <property type="entry name" value="PAC"/>
    <property type="match status" value="1"/>
</dbReference>
<dbReference type="GO" id="GO:0020037">
    <property type="term" value="F:heme binding"/>
    <property type="evidence" value="ECO:0007669"/>
    <property type="project" value="InterPro"/>
</dbReference>
<dbReference type="Gene3D" id="1.10.490.10">
    <property type="entry name" value="Globins"/>
    <property type="match status" value="1"/>
</dbReference>
<dbReference type="InterPro" id="IPR043128">
    <property type="entry name" value="Rev_trsase/Diguanyl_cyclase"/>
</dbReference>
<dbReference type="PANTHER" id="PTHR44757:SF2">
    <property type="entry name" value="BIOFILM ARCHITECTURE MAINTENANCE PROTEIN MBAA"/>
    <property type="match status" value="1"/>
</dbReference>
<dbReference type="SUPFAM" id="SSF141868">
    <property type="entry name" value="EAL domain-like"/>
    <property type="match status" value="1"/>
</dbReference>
<dbReference type="InterPro" id="IPR000700">
    <property type="entry name" value="PAS-assoc_C"/>
</dbReference>
<evidence type="ECO:0000313" key="7">
    <source>
        <dbReference type="Proteomes" id="UP000002372"/>
    </source>
</evidence>
<reference key="1">
    <citation type="submission" date="2009-07" db="EMBL/GenBank/DDBJ databases">
        <authorList>
            <person name="Genoscope - CEA"/>
        </authorList>
    </citation>
    <scope>NUCLEOTIDE SEQUENCE</scope>
    <source>
        <strain>3As</strain>
    </source>
</reference>
<dbReference type="Gene3D" id="3.30.70.270">
    <property type="match status" value="1"/>
</dbReference>
<organism evidence="6 7">
    <name type="scientific">Thiomonas arsenitoxydans (strain DSM 22701 / CIP 110005 / 3As)</name>
    <dbReference type="NCBI Taxonomy" id="426114"/>
    <lineage>
        <taxon>Bacteria</taxon>
        <taxon>Pseudomonadati</taxon>
        <taxon>Pseudomonadota</taxon>
        <taxon>Betaproteobacteria</taxon>
        <taxon>Burkholderiales</taxon>
        <taxon>Thiomonas</taxon>
    </lineage>
</organism>
<dbReference type="CDD" id="cd01948">
    <property type="entry name" value="EAL"/>
    <property type="match status" value="1"/>
</dbReference>
<dbReference type="Gene3D" id="3.30.450.20">
    <property type="entry name" value="PAS domain"/>
    <property type="match status" value="1"/>
</dbReference>
<sequence>MHAGVAESRFGWAISRKIHARGTARHRKVAFYWALAKDCRPISIASFIMPDQNASLGLLELPSEILRGLAAGRPVTELAALLCRMAEQAVPGRLASLLRLGPDGDLHPLALPSGPPELLSAFDGLTPGPHAGSCGNAVLHNAPTFIADIPTDDRWDDLRAAAEQCNLRSCWSWPVRDGAQVIGSFALTSTVPGLPDAAQTQLLEFVASMAGALLRMDALQRERETEARLRQAMLDNALVGIALVGERVIRSGNARMVEMFGYPDLQSLQGVPAREIYADDADFEAIGADIYAAMARGESVTREVHMRRRDGSLFWCELTGQAVTGQPGVDSVWVGQDISERRAAQERLRWQARHDALTSLPNRYALDEWLPQRLQAAQAQGATVALGLLDLDDFKAINDDWGHAVGDEVLVQVARQLGARLEPDDLLARIGGDEFVLVLHSAGGAQAIARRIEALGALLPLSVPLPGGKTHPLRLSMGLALFPQDGPDPDTLLRHADVALHTVKLHKHTRRHWWLHWGQEIEADFLGDGPEHWVPQPYGAQAQELLRIAAPSFVAAATEFIAQFYSLLEHDAESRQLLSHLTPEEFDHLKARQADHFRLLLSPDLLEDTHVREATRVGQIHALVGVPTRLLVQSAGLYLQALIDRSQGLSARPRDRRRIVQLFTARLQTELQTEVEAAQTIREQFQQSVIALEHALQDGTAWSEFMQMALDRLAALPGVKAAALGAPDANGEFVVELSSGLEPYARAMKKHYGGIKVPKLQGAHAESLGPTASAWQTEKISTLASYAHDTPGAPWREAARDAGIRSAASVPLTDRNGRVVVILSLYGGYPAMFERGAARSFLDNLGQTLSRAWQRLHAHGRQQPVPVVLRQRWRSSLFDHGLEMHLQPLVDLQTGKPYGVEALARLRMDDGSLVMPGQFLPWFGQAELSRLFRGGLAQALAHIARWDAEGLRLSLGLNLPLDVLLQQDCRRRVESALREAGVAPDRLSLEMLENAEFDNPQRRDDAVRDLAATGVRLVMDDLGSGYSSLLRLRTLPFHTVKIDQGLVREAGRDPEQAIGFIGALVQLAQSLGLWVVVEGLETPDLVEAATLLGADAGQGYALARPMPAADVADWVRNFRCPVDPRQPATPLGRLAQDWMAQHGRLLADASARRLLHAARRKALNTDA</sequence>
<evidence type="ECO:0000256" key="1">
    <source>
        <dbReference type="ARBA" id="ARBA00015125"/>
    </source>
</evidence>
<dbReference type="Pfam" id="PF13185">
    <property type="entry name" value="GAF_2"/>
    <property type="match status" value="2"/>
</dbReference>
<dbReference type="InterPro" id="IPR001610">
    <property type="entry name" value="PAC"/>
</dbReference>
<dbReference type="Pfam" id="PF00563">
    <property type="entry name" value="EAL"/>
    <property type="match status" value="1"/>
</dbReference>
<evidence type="ECO:0000259" key="4">
    <source>
        <dbReference type="PROSITE" id="PS50883"/>
    </source>
</evidence>